<proteinExistence type="predicted"/>
<dbReference type="PANTHER" id="PTHR30032:SF4">
    <property type="entry name" value="AMIDASE ENHANCER"/>
    <property type="match status" value="1"/>
</dbReference>
<evidence type="ECO:0000313" key="3">
    <source>
        <dbReference type="EMBL" id="MBM6877934.1"/>
    </source>
</evidence>
<keyword evidence="1" id="KW-0732">Signal</keyword>
<reference evidence="3 4" key="1">
    <citation type="journal article" date="2021" name="Sci. Rep.">
        <title>The distribution of antibiotic resistance genes in chicken gut microbiota commensals.</title>
        <authorList>
            <person name="Juricova H."/>
            <person name="Matiasovicova J."/>
            <person name="Kubasova T."/>
            <person name="Cejkova D."/>
            <person name="Rychlik I."/>
        </authorList>
    </citation>
    <scope>NUCLEOTIDE SEQUENCE [LARGE SCALE GENOMIC DNA]</scope>
    <source>
        <strain evidence="3 4">An431b</strain>
    </source>
</reference>
<keyword evidence="4" id="KW-1185">Reference proteome</keyword>
<feature type="signal peptide" evidence="1">
    <location>
        <begin position="1"/>
        <end position="27"/>
    </location>
</feature>
<evidence type="ECO:0000313" key="4">
    <source>
        <dbReference type="Proteomes" id="UP000729290"/>
    </source>
</evidence>
<dbReference type="NCBIfam" id="TIGR02669">
    <property type="entry name" value="SpoIID_LytB"/>
    <property type="match status" value="1"/>
</dbReference>
<protein>
    <submittedName>
        <fullName evidence="3">SpoIID/LytB domain-containing protein</fullName>
    </submittedName>
</protein>
<name>A0ABS2G8Y4_9FIRM</name>
<feature type="domain" description="Sporulation stage II protein D amidase enhancer LytB N-terminal" evidence="2">
    <location>
        <begin position="198"/>
        <end position="287"/>
    </location>
</feature>
<sequence>MKFLHKKIFAAALAGVMLLSIPQAAFAYTVPSVIRVGLESVCKNAASSTIGDREILVGTMKNDRFYEAGSITSTGSFTVKPIKEEVILLDLREYQDEAENLADSLVKMGLDAVPAYLGDEDWSVYVRNASLSEVESASREDAERISGFTGYLLSSTKEDYLLVPADSDFAFAGLGADDTFSIQGKRYRGYLTFVGNGTTMTAVNIVGLEEYLYGVVPAEMPSSYEEEALKAQALAARTYAMTKLGAHTGSGYQLCDTTACQVYKGYSTETAKTNAVVDETAGEIICYNGSPIEAVFSASTGGYTENSENVWYNVVPYLRAVPELGEYGNNSWTLTLTLEQLNSLLQSKGENIGSARDIKITKLSTGGRIQELQIVGTKGTVTLTKENIRTYFSSACGSLPGKMFTINGKGGEIGVYGTASSTGTVSGTTSKSGLAGAMASGGITLVTEGTLSDLNGKNLSVKGSGTSSSASTSNGDYQVYSVDISTINSKDTFVFEGIGKGHGVGLSQNGAQYMAQQGYSYQDILKHYYTGVTIEG</sequence>
<dbReference type="PANTHER" id="PTHR30032">
    <property type="entry name" value="N-ACETYLMURAMOYL-L-ALANINE AMIDASE-RELATED"/>
    <property type="match status" value="1"/>
</dbReference>
<dbReference type="Proteomes" id="UP000729290">
    <property type="component" value="Unassembled WGS sequence"/>
</dbReference>
<dbReference type="RefSeq" id="WP_205132765.1">
    <property type="nucleotide sequence ID" value="NZ_JACSNT010000002.1"/>
</dbReference>
<evidence type="ECO:0000256" key="1">
    <source>
        <dbReference type="SAM" id="SignalP"/>
    </source>
</evidence>
<evidence type="ECO:0000259" key="2">
    <source>
        <dbReference type="Pfam" id="PF08486"/>
    </source>
</evidence>
<dbReference type="InterPro" id="IPR013693">
    <property type="entry name" value="SpoIID/LytB_N"/>
</dbReference>
<organism evidence="3 4">
    <name type="scientific">Anaerotignum lactatifermentans</name>
    <dbReference type="NCBI Taxonomy" id="160404"/>
    <lineage>
        <taxon>Bacteria</taxon>
        <taxon>Bacillati</taxon>
        <taxon>Bacillota</taxon>
        <taxon>Clostridia</taxon>
        <taxon>Lachnospirales</taxon>
        <taxon>Anaerotignaceae</taxon>
        <taxon>Anaerotignum</taxon>
    </lineage>
</organism>
<dbReference type="Pfam" id="PF08486">
    <property type="entry name" value="SpoIID"/>
    <property type="match status" value="1"/>
</dbReference>
<dbReference type="EMBL" id="JACSNV010000008">
    <property type="protein sequence ID" value="MBM6877934.1"/>
    <property type="molecule type" value="Genomic_DNA"/>
</dbReference>
<comment type="caution">
    <text evidence="3">The sequence shown here is derived from an EMBL/GenBank/DDBJ whole genome shotgun (WGS) entry which is preliminary data.</text>
</comment>
<gene>
    <name evidence="3" type="ORF">H9X83_07140</name>
</gene>
<dbReference type="InterPro" id="IPR051922">
    <property type="entry name" value="Bact_Sporulation_Assoc"/>
</dbReference>
<feature type="chain" id="PRO_5045952496" evidence="1">
    <location>
        <begin position="28"/>
        <end position="536"/>
    </location>
</feature>
<dbReference type="InterPro" id="IPR013486">
    <property type="entry name" value="SpoIID/LytB"/>
</dbReference>
<accession>A0ABS2G8Y4</accession>